<feature type="domain" description="Glycosyltransferase subfamily 4-like N-terminal" evidence="2">
    <location>
        <begin position="33"/>
        <end position="161"/>
    </location>
</feature>
<sequence length="356" mass="39845">MKVLSLGLDNSVLNQASKVADRLRRFEGLVAKYVVIVPSYKSRFIELAPTIHIYGVSGFGKVGQLWQIYRLANKLVKTEGYNILTVQDTYYLALVGWLIAKKNKLPLEIQVHGFEKENYLRQLVARFVLKKAQVVRVVSGRLKYEVCRDYNLNLEQVYILPIFPPLLAGPLPKSDYNIGQRFMFLAVGRLVPIKRFDLQLRAVAQLALRHSNFELCIVGDGPERVKLETLAVNLGIRNLVEFCGHQSPFYFYHKADVFLLTSDREGWGMVAIEAAAAGLPIIMTDVGLAGEVLHGNKEALIIPTGDEEALVEAMANLMTDDKLRCSLGTNATKAIAKLPAGDKVASLYIKEWKKLL</sequence>
<dbReference type="Gene3D" id="3.40.50.2000">
    <property type="entry name" value="Glycogen Phosphorylase B"/>
    <property type="match status" value="2"/>
</dbReference>
<dbReference type="GO" id="GO:0016757">
    <property type="term" value="F:glycosyltransferase activity"/>
    <property type="evidence" value="ECO:0007669"/>
    <property type="project" value="InterPro"/>
</dbReference>
<dbReference type="Pfam" id="PF00534">
    <property type="entry name" value="Glycos_transf_1"/>
    <property type="match status" value="1"/>
</dbReference>
<evidence type="ECO:0000313" key="4">
    <source>
        <dbReference type="Proteomes" id="UP000177043"/>
    </source>
</evidence>
<name>A0A1G2QD40_9BACT</name>
<dbReference type="PANTHER" id="PTHR12526">
    <property type="entry name" value="GLYCOSYLTRANSFERASE"/>
    <property type="match status" value="1"/>
</dbReference>
<gene>
    <name evidence="3" type="ORF">A2571_01345</name>
</gene>
<dbReference type="STRING" id="1802438.A2571_01345"/>
<evidence type="ECO:0000259" key="2">
    <source>
        <dbReference type="Pfam" id="PF13439"/>
    </source>
</evidence>
<evidence type="ECO:0000313" key="3">
    <source>
        <dbReference type="EMBL" id="OHA58407.1"/>
    </source>
</evidence>
<organism evidence="3 4">
    <name type="scientific">Candidatus Vogelbacteria bacterium RIFOXYD1_FULL_44_32</name>
    <dbReference type="NCBI Taxonomy" id="1802438"/>
    <lineage>
        <taxon>Bacteria</taxon>
        <taxon>Candidatus Vogeliibacteriota</taxon>
    </lineage>
</organism>
<dbReference type="InterPro" id="IPR001296">
    <property type="entry name" value="Glyco_trans_1"/>
</dbReference>
<dbReference type="EMBL" id="MHTJ01000003">
    <property type="protein sequence ID" value="OHA58407.1"/>
    <property type="molecule type" value="Genomic_DNA"/>
</dbReference>
<dbReference type="SUPFAM" id="SSF53756">
    <property type="entry name" value="UDP-Glycosyltransferase/glycogen phosphorylase"/>
    <property type="match status" value="1"/>
</dbReference>
<protein>
    <submittedName>
        <fullName evidence="3">Uncharacterized protein</fullName>
    </submittedName>
</protein>
<dbReference type="Pfam" id="PF13439">
    <property type="entry name" value="Glyco_transf_4"/>
    <property type="match status" value="1"/>
</dbReference>
<proteinExistence type="predicted"/>
<accession>A0A1G2QD40</accession>
<dbReference type="Proteomes" id="UP000177043">
    <property type="component" value="Unassembled WGS sequence"/>
</dbReference>
<dbReference type="AlphaFoldDB" id="A0A1G2QD40"/>
<comment type="caution">
    <text evidence="3">The sequence shown here is derived from an EMBL/GenBank/DDBJ whole genome shotgun (WGS) entry which is preliminary data.</text>
</comment>
<feature type="domain" description="Glycosyl transferase family 1" evidence="1">
    <location>
        <begin position="180"/>
        <end position="333"/>
    </location>
</feature>
<reference evidence="3 4" key="1">
    <citation type="journal article" date="2016" name="Nat. Commun.">
        <title>Thousands of microbial genomes shed light on interconnected biogeochemical processes in an aquifer system.</title>
        <authorList>
            <person name="Anantharaman K."/>
            <person name="Brown C.T."/>
            <person name="Hug L.A."/>
            <person name="Sharon I."/>
            <person name="Castelle C.J."/>
            <person name="Probst A.J."/>
            <person name="Thomas B.C."/>
            <person name="Singh A."/>
            <person name="Wilkins M.J."/>
            <person name="Karaoz U."/>
            <person name="Brodie E.L."/>
            <person name="Williams K.H."/>
            <person name="Hubbard S.S."/>
            <person name="Banfield J.F."/>
        </authorList>
    </citation>
    <scope>NUCLEOTIDE SEQUENCE [LARGE SCALE GENOMIC DNA]</scope>
</reference>
<dbReference type="InterPro" id="IPR028098">
    <property type="entry name" value="Glyco_trans_4-like_N"/>
</dbReference>
<evidence type="ECO:0000259" key="1">
    <source>
        <dbReference type="Pfam" id="PF00534"/>
    </source>
</evidence>